<protein>
    <submittedName>
        <fullName evidence="8">Type 4 prepilin peptidase 1</fullName>
    </submittedName>
</protein>
<evidence type="ECO:0000256" key="2">
    <source>
        <dbReference type="ARBA" id="ARBA00022475"/>
    </source>
</evidence>
<gene>
    <name evidence="8" type="primary">ctpB</name>
    <name evidence="8" type="ORF">GCM10011499_06020</name>
</gene>
<name>A0A916R7A7_9HYPH</name>
<dbReference type="PANTHER" id="PTHR36506:SF1">
    <property type="entry name" value="PREFLAGELLIN PEPTIDASE"/>
    <property type="match status" value="1"/>
</dbReference>
<evidence type="ECO:0000256" key="4">
    <source>
        <dbReference type="ARBA" id="ARBA00022989"/>
    </source>
</evidence>
<accession>A0A916R7A7</accession>
<dbReference type="OrthoDB" id="5329005at2"/>
<comment type="caution">
    <text evidence="8">The sequence shown here is derived from an EMBL/GenBank/DDBJ whole genome shotgun (WGS) entry which is preliminary data.</text>
</comment>
<keyword evidence="3 6" id="KW-0812">Transmembrane</keyword>
<dbReference type="Pfam" id="PF01478">
    <property type="entry name" value="Peptidase_A24"/>
    <property type="match status" value="1"/>
</dbReference>
<dbReference type="RefSeq" id="WP_127073370.1">
    <property type="nucleotide sequence ID" value="NZ_BMKB01000001.1"/>
</dbReference>
<evidence type="ECO:0000313" key="9">
    <source>
        <dbReference type="Proteomes" id="UP000596977"/>
    </source>
</evidence>
<comment type="subcellular location">
    <subcellularLocation>
        <location evidence="1">Cell membrane</location>
        <topology evidence="1">Multi-pass membrane protein</topology>
    </subcellularLocation>
</comment>
<evidence type="ECO:0000256" key="1">
    <source>
        <dbReference type="ARBA" id="ARBA00004651"/>
    </source>
</evidence>
<dbReference type="Gene3D" id="1.20.120.1220">
    <property type="match status" value="1"/>
</dbReference>
<dbReference type="AlphaFoldDB" id="A0A916R7A7"/>
<dbReference type="InterPro" id="IPR052218">
    <property type="entry name" value="Preflagellin_Peptidase"/>
</dbReference>
<evidence type="ECO:0000256" key="6">
    <source>
        <dbReference type="SAM" id="Phobius"/>
    </source>
</evidence>
<feature type="transmembrane region" description="Helical" evidence="6">
    <location>
        <begin position="26"/>
        <end position="49"/>
    </location>
</feature>
<organism evidence="8 9">
    <name type="scientific">Pelagibacterium lentulum</name>
    <dbReference type="NCBI Taxonomy" id="2029865"/>
    <lineage>
        <taxon>Bacteria</taxon>
        <taxon>Pseudomonadati</taxon>
        <taxon>Pseudomonadota</taxon>
        <taxon>Alphaproteobacteria</taxon>
        <taxon>Hyphomicrobiales</taxon>
        <taxon>Devosiaceae</taxon>
        <taxon>Pelagibacterium</taxon>
    </lineage>
</organism>
<keyword evidence="5 6" id="KW-0472">Membrane</keyword>
<dbReference type="PANTHER" id="PTHR36506">
    <property type="entry name" value="PREFLAGELLIN PEPTIDASE"/>
    <property type="match status" value="1"/>
</dbReference>
<feature type="transmembrane region" description="Helical" evidence="6">
    <location>
        <begin position="56"/>
        <end position="75"/>
    </location>
</feature>
<feature type="transmembrane region" description="Helical" evidence="6">
    <location>
        <begin position="95"/>
        <end position="116"/>
    </location>
</feature>
<dbReference type="InterPro" id="IPR000045">
    <property type="entry name" value="Prepilin_IV_endopep_pep"/>
</dbReference>
<keyword evidence="9" id="KW-1185">Reference proteome</keyword>
<proteinExistence type="predicted"/>
<evidence type="ECO:0000259" key="7">
    <source>
        <dbReference type="Pfam" id="PF01478"/>
    </source>
</evidence>
<evidence type="ECO:0000313" key="8">
    <source>
        <dbReference type="EMBL" id="GGA39370.1"/>
    </source>
</evidence>
<keyword evidence="2" id="KW-1003">Cell membrane</keyword>
<dbReference type="Proteomes" id="UP000596977">
    <property type="component" value="Unassembled WGS sequence"/>
</dbReference>
<sequence length="166" mass="17620">MTKTFIIIFPALMAFAACSDLLTMRISNRLVLITVAAFFPLAFFAGLTLPLLGMHLGIAALVLVVTFAMFAAGWIGGGDAKLAAAIVLWLGLDLALPFLVYAALLGGALTLLILIVRRYMLPAPLLNVGWIVRLHDQKTGIPYGIALAAAAMLVYPQSAIYQAFAG</sequence>
<evidence type="ECO:0000256" key="5">
    <source>
        <dbReference type="ARBA" id="ARBA00023136"/>
    </source>
</evidence>
<dbReference type="EMBL" id="BMKB01000001">
    <property type="protein sequence ID" value="GGA39370.1"/>
    <property type="molecule type" value="Genomic_DNA"/>
</dbReference>
<feature type="domain" description="Prepilin type IV endopeptidase peptidase" evidence="7">
    <location>
        <begin position="7"/>
        <end position="111"/>
    </location>
</feature>
<dbReference type="PROSITE" id="PS51257">
    <property type="entry name" value="PROKAR_LIPOPROTEIN"/>
    <property type="match status" value="1"/>
</dbReference>
<dbReference type="GO" id="GO:0005886">
    <property type="term" value="C:plasma membrane"/>
    <property type="evidence" value="ECO:0007669"/>
    <property type="project" value="UniProtKB-SubCell"/>
</dbReference>
<reference evidence="8 9" key="1">
    <citation type="journal article" date="2014" name="Int. J. Syst. Evol. Microbiol.">
        <title>Complete genome sequence of Corynebacterium casei LMG S-19264T (=DSM 44701T), isolated from a smear-ripened cheese.</title>
        <authorList>
            <consortium name="US DOE Joint Genome Institute (JGI-PGF)"/>
            <person name="Walter F."/>
            <person name="Albersmeier A."/>
            <person name="Kalinowski J."/>
            <person name="Ruckert C."/>
        </authorList>
    </citation>
    <scope>NUCLEOTIDE SEQUENCE [LARGE SCALE GENOMIC DNA]</scope>
    <source>
        <strain evidence="8 9">CGMCC 1.15896</strain>
    </source>
</reference>
<keyword evidence="4 6" id="KW-1133">Transmembrane helix</keyword>
<evidence type="ECO:0000256" key="3">
    <source>
        <dbReference type="ARBA" id="ARBA00022692"/>
    </source>
</evidence>
<dbReference type="GO" id="GO:0004190">
    <property type="term" value="F:aspartic-type endopeptidase activity"/>
    <property type="evidence" value="ECO:0007669"/>
    <property type="project" value="InterPro"/>
</dbReference>